<sequence length="50" mass="6017">MKKFKNLLFNSSNKHSEYLEESNWDSNPDDIDDLDIEYEFEGFINKNKVD</sequence>
<gene>
    <name evidence="1" type="ORF">GH885_16515</name>
</gene>
<dbReference type="AlphaFoldDB" id="A0A6N7R3Y0"/>
<accession>A0A6N7R3Y0</accession>
<comment type="caution">
    <text evidence="1">The sequence shown here is derived from an EMBL/GenBank/DDBJ whole genome shotgun (WGS) entry which is preliminary data.</text>
</comment>
<dbReference type="RefSeq" id="WP_153836453.1">
    <property type="nucleotide sequence ID" value="NZ_JBHUMW010000084.1"/>
</dbReference>
<keyword evidence="2" id="KW-1185">Reference proteome</keyword>
<reference evidence="1 2" key="1">
    <citation type="submission" date="2019-10" db="EMBL/GenBank/DDBJ databases">
        <title>Gracilibacillus salitolerans sp. nov., a moderate halophile isolated from a saline soil in northwest China.</title>
        <authorList>
            <person name="Gan L."/>
        </authorList>
    </citation>
    <scope>NUCLEOTIDE SEQUENCE [LARGE SCALE GENOMIC DNA]</scope>
    <source>
        <strain evidence="1 2">TP2-8</strain>
    </source>
</reference>
<evidence type="ECO:0000313" key="2">
    <source>
        <dbReference type="Proteomes" id="UP000435187"/>
    </source>
</evidence>
<name>A0A6N7R3Y0_9BACI</name>
<evidence type="ECO:0000313" key="1">
    <source>
        <dbReference type="EMBL" id="MRI67925.1"/>
    </source>
</evidence>
<organism evidence="1 2">
    <name type="scientific">Gracilibacillus thailandensis</name>
    <dbReference type="NCBI Taxonomy" id="563735"/>
    <lineage>
        <taxon>Bacteria</taxon>
        <taxon>Bacillati</taxon>
        <taxon>Bacillota</taxon>
        <taxon>Bacilli</taxon>
        <taxon>Bacillales</taxon>
        <taxon>Bacillaceae</taxon>
        <taxon>Gracilibacillus</taxon>
    </lineage>
</organism>
<dbReference type="Proteomes" id="UP000435187">
    <property type="component" value="Unassembled WGS sequence"/>
</dbReference>
<dbReference type="EMBL" id="WJEE01000044">
    <property type="protein sequence ID" value="MRI67925.1"/>
    <property type="molecule type" value="Genomic_DNA"/>
</dbReference>
<proteinExistence type="predicted"/>
<protein>
    <submittedName>
        <fullName evidence="1">Uncharacterized protein</fullName>
    </submittedName>
</protein>